<evidence type="ECO:0000313" key="1">
    <source>
        <dbReference type="EMBL" id="MBX44933.1"/>
    </source>
</evidence>
<name>A0A2P2NR34_RHIMU</name>
<protein>
    <submittedName>
        <fullName evidence="1">Uncharacterized protein</fullName>
    </submittedName>
</protein>
<dbReference type="EMBL" id="GGEC01064449">
    <property type="protein sequence ID" value="MBX44933.1"/>
    <property type="molecule type" value="Transcribed_RNA"/>
</dbReference>
<organism evidence="1">
    <name type="scientific">Rhizophora mucronata</name>
    <name type="common">Asiatic mangrove</name>
    <dbReference type="NCBI Taxonomy" id="61149"/>
    <lineage>
        <taxon>Eukaryota</taxon>
        <taxon>Viridiplantae</taxon>
        <taxon>Streptophyta</taxon>
        <taxon>Embryophyta</taxon>
        <taxon>Tracheophyta</taxon>
        <taxon>Spermatophyta</taxon>
        <taxon>Magnoliopsida</taxon>
        <taxon>eudicotyledons</taxon>
        <taxon>Gunneridae</taxon>
        <taxon>Pentapetalae</taxon>
        <taxon>rosids</taxon>
        <taxon>fabids</taxon>
        <taxon>Malpighiales</taxon>
        <taxon>Rhizophoraceae</taxon>
        <taxon>Rhizophora</taxon>
    </lineage>
</organism>
<reference evidence="1" key="1">
    <citation type="submission" date="2018-02" db="EMBL/GenBank/DDBJ databases">
        <title>Rhizophora mucronata_Transcriptome.</title>
        <authorList>
            <person name="Meera S.P."/>
            <person name="Sreeshan A."/>
            <person name="Augustine A."/>
        </authorList>
    </citation>
    <scope>NUCLEOTIDE SEQUENCE</scope>
    <source>
        <tissue evidence="1">Leaf</tissue>
    </source>
</reference>
<proteinExistence type="predicted"/>
<sequence>MKTTKVHRSYYSKLHTLTKSFIPSPISSTRRPPHIKTLTYTTNCRNLSETTRPTRGSQQITLKKRNHINEFKLD</sequence>
<dbReference type="AlphaFoldDB" id="A0A2P2NR34"/>
<accession>A0A2P2NR34</accession>